<evidence type="ECO:0000313" key="12">
    <source>
        <dbReference type="EMBL" id="NYH83458.1"/>
    </source>
</evidence>
<comment type="pathway">
    <text evidence="1 11">Metabolic intermediate biosynthesis; chorismate biosynthesis; chorismate from D-erythrose 4-phosphate and phosphoenolpyruvate: step 5/7.</text>
</comment>
<feature type="binding site" evidence="11">
    <location>
        <position position="81"/>
    </location>
    <ligand>
        <name>substrate</name>
    </ligand>
</feature>
<gene>
    <name evidence="11" type="primary">aroK</name>
    <name evidence="12" type="ORF">FHR37_002309</name>
    <name evidence="13" type="ORF">SAMN05421678_104294</name>
</gene>
<feature type="binding site" evidence="11">
    <location>
        <position position="118"/>
    </location>
    <ligand>
        <name>ATP</name>
        <dbReference type="ChEBI" id="CHEBI:30616"/>
    </ligand>
</feature>
<evidence type="ECO:0000256" key="9">
    <source>
        <dbReference type="ARBA" id="ARBA00023141"/>
    </source>
</evidence>
<comment type="subcellular location">
    <subcellularLocation>
        <location evidence="11">Cytoplasm</location>
    </subcellularLocation>
</comment>
<dbReference type="GO" id="GO:0005524">
    <property type="term" value="F:ATP binding"/>
    <property type="evidence" value="ECO:0007669"/>
    <property type="project" value="UniProtKB-UniRule"/>
</dbReference>
<dbReference type="UniPathway" id="UPA00053">
    <property type="reaction ID" value="UER00088"/>
</dbReference>
<keyword evidence="15" id="KW-1185">Reference proteome</keyword>
<evidence type="ECO:0000256" key="5">
    <source>
        <dbReference type="ARBA" id="ARBA00022679"/>
    </source>
</evidence>
<proteinExistence type="inferred from homology"/>
<dbReference type="SUPFAM" id="SSF52540">
    <property type="entry name" value="P-loop containing nucleoside triphosphate hydrolases"/>
    <property type="match status" value="1"/>
</dbReference>
<keyword evidence="5 11" id="KW-0808">Transferase</keyword>
<evidence type="ECO:0000256" key="6">
    <source>
        <dbReference type="ARBA" id="ARBA00022741"/>
    </source>
</evidence>
<keyword evidence="4 11" id="KW-0028">Amino-acid biosynthesis</keyword>
<dbReference type="GO" id="GO:0000287">
    <property type="term" value="F:magnesium ion binding"/>
    <property type="evidence" value="ECO:0007669"/>
    <property type="project" value="UniProtKB-UniRule"/>
</dbReference>
<dbReference type="GO" id="GO:0009073">
    <property type="term" value="P:aromatic amino acid family biosynthetic process"/>
    <property type="evidence" value="ECO:0007669"/>
    <property type="project" value="UniProtKB-KW"/>
</dbReference>
<evidence type="ECO:0000256" key="10">
    <source>
        <dbReference type="ARBA" id="ARBA00048567"/>
    </source>
</evidence>
<sequence>MTAPKVVLIGPPGAGKSTVGTLVAELLGVTFRDTDTDVETETGSVIADLFVDQGEAAFRRLERAAVRRALTEHPGVLALGGGAVLDADTRRDLCSQHVVFLDVSLTDAARRVGLDTSRPLLLGNVRGRLKQLMDARRPLYGEVASVVISTDGREPADIAGEVLRTLPGTGPAGECRP</sequence>
<dbReference type="PANTHER" id="PTHR21087:SF16">
    <property type="entry name" value="SHIKIMATE KINASE 1, CHLOROPLASTIC"/>
    <property type="match status" value="1"/>
</dbReference>
<dbReference type="InterPro" id="IPR031322">
    <property type="entry name" value="Shikimate/glucono_kinase"/>
</dbReference>
<dbReference type="EMBL" id="FOOI01000004">
    <property type="protein sequence ID" value="SFG19993.1"/>
    <property type="molecule type" value="Genomic_DNA"/>
</dbReference>
<dbReference type="Proteomes" id="UP000199052">
    <property type="component" value="Unassembled WGS sequence"/>
</dbReference>
<feature type="binding site" evidence="11">
    <location>
        <position position="35"/>
    </location>
    <ligand>
        <name>substrate</name>
    </ligand>
</feature>
<keyword evidence="9 11" id="KW-0057">Aromatic amino acid biosynthesis</keyword>
<evidence type="ECO:0000313" key="14">
    <source>
        <dbReference type="Proteomes" id="UP000199052"/>
    </source>
</evidence>
<comment type="cofactor">
    <cofactor evidence="11">
        <name>Mg(2+)</name>
        <dbReference type="ChEBI" id="CHEBI:18420"/>
    </cofactor>
    <text evidence="11">Binds 1 Mg(2+) ion per subunit.</text>
</comment>
<keyword evidence="7 11" id="KW-0418">Kinase</keyword>
<keyword evidence="11" id="KW-0479">Metal-binding</keyword>
<organism evidence="13 14">
    <name type="scientific">Actinopolymorpha cephalotaxi</name>
    <dbReference type="NCBI Taxonomy" id="504797"/>
    <lineage>
        <taxon>Bacteria</taxon>
        <taxon>Bacillati</taxon>
        <taxon>Actinomycetota</taxon>
        <taxon>Actinomycetes</taxon>
        <taxon>Propionibacteriales</taxon>
        <taxon>Actinopolymorphaceae</taxon>
        <taxon>Actinopolymorpha</taxon>
    </lineage>
</organism>
<feature type="binding site" evidence="11">
    <location>
        <position position="136"/>
    </location>
    <ligand>
        <name>substrate</name>
    </ligand>
</feature>
<dbReference type="Proteomes" id="UP000533017">
    <property type="component" value="Unassembled WGS sequence"/>
</dbReference>
<dbReference type="InterPro" id="IPR027417">
    <property type="entry name" value="P-loop_NTPase"/>
</dbReference>
<feature type="binding site" evidence="11">
    <location>
        <position position="153"/>
    </location>
    <ligand>
        <name>ATP</name>
        <dbReference type="ChEBI" id="CHEBI:30616"/>
    </ligand>
</feature>
<evidence type="ECO:0000256" key="7">
    <source>
        <dbReference type="ARBA" id="ARBA00022777"/>
    </source>
</evidence>
<comment type="subunit">
    <text evidence="11">Monomer.</text>
</comment>
<protein>
    <recommendedName>
        <fullName evidence="3 11">Shikimate kinase</fullName>
        <shortName evidence="11">SK</shortName>
        <ecNumber evidence="3 11">2.7.1.71</ecNumber>
    </recommendedName>
</protein>
<dbReference type="PROSITE" id="PS01128">
    <property type="entry name" value="SHIKIMATE_KINASE"/>
    <property type="match status" value="1"/>
</dbReference>
<comment type="catalytic activity">
    <reaction evidence="10 11">
        <text>shikimate + ATP = 3-phosphoshikimate + ADP + H(+)</text>
        <dbReference type="Rhea" id="RHEA:13121"/>
        <dbReference type="ChEBI" id="CHEBI:15378"/>
        <dbReference type="ChEBI" id="CHEBI:30616"/>
        <dbReference type="ChEBI" id="CHEBI:36208"/>
        <dbReference type="ChEBI" id="CHEBI:145989"/>
        <dbReference type="ChEBI" id="CHEBI:456216"/>
        <dbReference type="EC" id="2.7.1.71"/>
    </reaction>
</comment>
<name>A0A1I2PX66_9ACTN</name>
<dbReference type="OrthoDB" id="9800332at2"/>
<accession>A0A1I2PX66</accession>
<evidence type="ECO:0000313" key="15">
    <source>
        <dbReference type="Proteomes" id="UP000533017"/>
    </source>
</evidence>
<evidence type="ECO:0000256" key="1">
    <source>
        <dbReference type="ARBA" id="ARBA00004842"/>
    </source>
</evidence>
<evidence type="ECO:0000256" key="3">
    <source>
        <dbReference type="ARBA" id="ARBA00012154"/>
    </source>
</evidence>
<dbReference type="InterPro" id="IPR023000">
    <property type="entry name" value="Shikimate_kinase_CS"/>
</dbReference>
<evidence type="ECO:0000313" key="13">
    <source>
        <dbReference type="EMBL" id="SFG19993.1"/>
    </source>
</evidence>
<dbReference type="PANTHER" id="PTHR21087">
    <property type="entry name" value="SHIKIMATE KINASE"/>
    <property type="match status" value="1"/>
</dbReference>
<dbReference type="EMBL" id="JACBZA010000001">
    <property type="protein sequence ID" value="NYH83458.1"/>
    <property type="molecule type" value="Genomic_DNA"/>
</dbReference>
<dbReference type="Pfam" id="PF01202">
    <property type="entry name" value="SKI"/>
    <property type="match status" value="1"/>
</dbReference>
<keyword evidence="8 11" id="KW-0067">ATP-binding</keyword>
<reference evidence="12 15" key="2">
    <citation type="submission" date="2020-07" db="EMBL/GenBank/DDBJ databases">
        <title>Sequencing the genomes of 1000 actinobacteria strains.</title>
        <authorList>
            <person name="Klenk H.-P."/>
        </authorList>
    </citation>
    <scope>NUCLEOTIDE SEQUENCE [LARGE SCALE GENOMIC DNA]</scope>
    <source>
        <strain evidence="12 15">DSM 45117</strain>
    </source>
</reference>
<dbReference type="HAMAP" id="MF_00109">
    <property type="entry name" value="Shikimate_kinase"/>
    <property type="match status" value="1"/>
</dbReference>
<dbReference type="GO" id="GO:0009423">
    <property type="term" value="P:chorismate biosynthetic process"/>
    <property type="evidence" value="ECO:0007669"/>
    <property type="project" value="UniProtKB-UniRule"/>
</dbReference>
<feature type="binding site" evidence="11">
    <location>
        <begin position="13"/>
        <end position="18"/>
    </location>
    <ligand>
        <name>ATP</name>
        <dbReference type="ChEBI" id="CHEBI:30616"/>
    </ligand>
</feature>
<reference evidence="13 14" key="1">
    <citation type="submission" date="2016-10" db="EMBL/GenBank/DDBJ databases">
        <authorList>
            <person name="de Groot N.N."/>
        </authorList>
    </citation>
    <scope>NUCLEOTIDE SEQUENCE [LARGE SCALE GENOMIC DNA]</scope>
    <source>
        <strain evidence="13 14">CPCC 202808</strain>
    </source>
</reference>
<dbReference type="Gene3D" id="3.40.50.300">
    <property type="entry name" value="P-loop containing nucleotide triphosphate hydrolases"/>
    <property type="match status" value="1"/>
</dbReference>
<keyword evidence="6 11" id="KW-0547">Nucleotide-binding</keyword>
<dbReference type="InterPro" id="IPR000623">
    <property type="entry name" value="Shikimate_kinase/TSH1"/>
</dbReference>
<dbReference type="STRING" id="504797.SAMN05421678_104294"/>
<dbReference type="CDD" id="cd00464">
    <property type="entry name" value="SK"/>
    <property type="match status" value="1"/>
</dbReference>
<feature type="binding site" evidence="11">
    <location>
        <position position="17"/>
    </location>
    <ligand>
        <name>Mg(2+)</name>
        <dbReference type="ChEBI" id="CHEBI:18420"/>
    </ligand>
</feature>
<dbReference type="AlphaFoldDB" id="A0A1I2PX66"/>
<keyword evidence="11" id="KW-0963">Cytoplasm</keyword>
<keyword evidence="11" id="KW-0460">Magnesium</keyword>
<dbReference type="RefSeq" id="WP_092882750.1">
    <property type="nucleotide sequence ID" value="NZ_FOOI01000004.1"/>
</dbReference>
<evidence type="ECO:0000256" key="4">
    <source>
        <dbReference type="ARBA" id="ARBA00022605"/>
    </source>
</evidence>
<feature type="binding site" evidence="11">
    <location>
        <position position="59"/>
    </location>
    <ligand>
        <name>substrate</name>
    </ligand>
</feature>
<dbReference type="PRINTS" id="PR01100">
    <property type="entry name" value="SHIKIMTKNASE"/>
</dbReference>
<comment type="function">
    <text evidence="11">Catalyzes the specific phosphorylation of the 3-hydroxyl group of shikimic acid using ATP as a cosubstrate.</text>
</comment>
<dbReference type="GO" id="GO:0008652">
    <property type="term" value="P:amino acid biosynthetic process"/>
    <property type="evidence" value="ECO:0007669"/>
    <property type="project" value="UniProtKB-KW"/>
</dbReference>
<evidence type="ECO:0000256" key="8">
    <source>
        <dbReference type="ARBA" id="ARBA00022840"/>
    </source>
</evidence>
<dbReference type="EC" id="2.7.1.71" evidence="3 11"/>
<evidence type="ECO:0000256" key="11">
    <source>
        <dbReference type="HAMAP-Rule" id="MF_00109"/>
    </source>
</evidence>
<comment type="similarity">
    <text evidence="2 11">Belongs to the shikimate kinase family.</text>
</comment>
<dbReference type="GO" id="GO:0005829">
    <property type="term" value="C:cytosol"/>
    <property type="evidence" value="ECO:0007669"/>
    <property type="project" value="TreeGrafter"/>
</dbReference>
<dbReference type="GO" id="GO:0004765">
    <property type="term" value="F:shikimate kinase activity"/>
    <property type="evidence" value="ECO:0007669"/>
    <property type="project" value="UniProtKB-UniRule"/>
</dbReference>
<evidence type="ECO:0000256" key="2">
    <source>
        <dbReference type="ARBA" id="ARBA00006997"/>
    </source>
</evidence>